<dbReference type="SUPFAM" id="SSF52141">
    <property type="entry name" value="Uracil-DNA glycosylase-like"/>
    <property type="match status" value="1"/>
</dbReference>
<keyword evidence="8" id="KW-0411">Iron-sulfur</keyword>
<dbReference type="InterPro" id="IPR005273">
    <property type="entry name" value="Ura-DNA_glyco_family4"/>
</dbReference>
<evidence type="ECO:0000259" key="11">
    <source>
        <dbReference type="SMART" id="SM00986"/>
    </source>
</evidence>
<evidence type="ECO:0000256" key="5">
    <source>
        <dbReference type="ARBA" id="ARBA00022763"/>
    </source>
</evidence>
<dbReference type="CDD" id="cd10030">
    <property type="entry name" value="UDG-F4_TTUDGA_SPO1dp_like"/>
    <property type="match status" value="1"/>
</dbReference>
<dbReference type="Gene3D" id="3.40.470.10">
    <property type="entry name" value="Uracil-DNA glycosylase-like domain"/>
    <property type="match status" value="1"/>
</dbReference>
<evidence type="ECO:0000256" key="6">
    <source>
        <dbReference type="ARBA" id="ARBA00022801"/>
    </source>
</evidence>
<dbReference type="PANTHER" id="PTHR33693">
    <property type="entry name" value="TYPE-5 URACIL-DNA GLYCOSYLASE"/>
    <property type="match status" value="1"/>
</dbReference>
<evidence type="ECO:0000256" key="1">
    <source>
        <dbReference type="ARBA" id="ARBA00006521"/>
    </source>
</evidence>
<keyword evidence="6" id="KW-0378">Hydrolase</keyword>
<name>A0ABS2TWE8_9ACTN</name>
<organism evidence="12 13">
    <name type="scientific">Actinacidiphila acididurans</name>
    <dbReference type="NCBI Taxonomy" id="2784346"/>
    <lineage>
        <taxon>Bacteria</taxon>
        <taxon>Bacillati</taxon>
        <taxon>Actinomycetota</taxon>
        <taxon>Actinomycetes</taxon>
        <taxon>Kitasatosporales</taxon>
        <taxon>Streptomycetaceae</taxon>
        <taxon>Actinacidiphila</taxon>
    </lineage>
</organism>
<evidence type="ECO:0000256" key="4">
    <source>
        <dbReference type="ARBA" id="ARBA00022723"/>
    </source>
</evidence>
<keyword evidence="13" id="KW-1185">Reference proteome</keyword>
<keyword evidence="3" id="KW-0004">4Fe-4S</keyword>
<keyword evidence="9" id="KW-0234">DNA repair</keyword>
<reference evidence="12 13" key="1">
    <citation type="submission" date="2021-01" db="EMBL/GenBank/DDBJ databases">
        <title>Streptomyces acididurans sp. nov., isolated from a peat swamp forest soil.</title>
        <authorList>
            <person name="Chantavorakit T."/>
            <person name="Duangmal K."/>
        </authorList>
    </citation>
    <scope>NUCLEOTIDE SEQUENCE [LARGE SCALE GENOMIC DNA]</scope>
    <source>
        <strain evidence="12 13">KK5PA1</strain>
    </source>
</reference>
<feature type="domain" description="Uracil-DNA glycosylase-like" evidence="11">
    <location>
        <begin position="44"/>
        <end position="212"/>
    </location>
</feature>
<dbReference type="RefSeq" id="WP_205358140.1">
    <property type="nucleotide sequence ID" value="NZ_JADKYB010000008.1"/>
</dbReference>
<comment type="similarity">
    <text evidence="1">Belongs to the uracil-DNA glycosylase (UDG) superfamily. Type 4 (UDGa) family.</text>
</comment>
<dbReference type="NCBIfam" id="TIGR03914">
    <property type="entry name" value="UDG_fam_dom"/>
    <property type="match status" value="1"/>
</dbReference>
<evidence type="ECO:0000256" key="7">
    <source>
        <dbReference type="ARBA" id="ARBA00023004"/>
    </source>
</evidence>
<evidence type="ECO:0000256" key="3">
    <source>
        <dbReference type="ARBA" id="ARBA00022485"/>
    </source>
</evidence>
<feature type="compositionally biased region" description="Low complexity" evidence="10">
    <location>
        <begin position="166"/>
        <end position="179"/>
    </location>
</feature>
<evidence type="ECO:0000313" key="13">
    <source>
        <dbReference type="Proteomes" id="UP000749040"/>
    </source>
</evidence>
<feature type="region of interest" description="Disordered" evidence="10">
    <location>
        <begin position="162"/>
        <end position="182"/>
    </location>
</feature>
<dbReference type="Pfam" id="PF03167">
    <property type="entry name" value="UDG"/>
    <property type="match status" value="1"/>
</dbReference>
<evidence type="ECO:0000256" key="2">
    <source>
        <dbReference type="ARBA" id="ARBA00019403"/>
    </source>
</evidence>
<dbReference type="SMART" id="SM00986">
    <property type="entry name" value="UDG"/>
    <property type="match status" value="1"/>
</dbReference>
<gene>
    <name evidence="12" type="ORF">ITX44_17370</name>
</gene>
<protein>
    <recommendedName>
        <fullName evidence="2">Type-4 uracil-DNA glycosylase</fullName>
    </recommendedName>
</protein>
<proteinExistence type="inferred from homology"/>
<keyword evidence="5" id="KW-0227">DNA damage</keyword>
<keyword evidence="7" id="KW-0408">Iron</keyword>
<keyword evidence="4" id="KW-0479">Metal-binding</keyword>
<evidence type="ECO:0000256" key="8">
    <source>
        <dbReference type="ARBA" id="ARBA00023014"/>
    </source>
</evidence>
<comment type="caution">
    <text evidence="12">The sequence shown here is derived from an EMBL/GenBank/DDBJ whole genome shotgun (WGS) entry which is preliminary data.</text>
</comment>
<dbReference type="Proteomes" id="UP000749040">
    <property type="component" value="Unassembled WGS sequence"/>
</dbReference>
<dbReference type="InterPro" id="IPR051536">
    <property type="entry name" value="UDG_Type-4/5"/>
</dbReference>
<dbReference type="InterPro" id="IPR036895">
    <property type="entry name" value="Uracil-DNA_glycosylase-like_sf"/>
</dbReference>
<evidence type="ECO:0000313" key="12">
    <source>
        <dbReference type="EMBL" id="MBM9506288.1"/>
    </source>
</evidence>
<evidence type="ECO:0000256" key="10">
    <source>
        <dbReference type="SAM" id="MobiDB-lite"/>
    </source>
</evidence>
<evidence type="ECO:0000256" key="9">
    <source>
        <dbReference type="ARBA" id="ARBA00023204"/>
    </source>
</evidence>
<dbReference type="PANTHER" id="PTHR33693:SF9">
    <property type="entry name" value="TYPE-4 URACIL-DNA GLYCOSYLASE"/>
    <property type="match status" value="1"/>
</dbReference>
<sequence length="228" mass="24068">MPTSATRYDAGPFLPPGGGLDAYREAAAGCEGCPLFERATQTVFGSGDESARIVLVGEQPGDQEDRQGEPFVGPAGKLLHRALTDAGLGEEPAYVTNAVKHFKWAPDERGKRRIHKPPTLRETHACYPWLDAELRLVSPDVIVALGATAGRALLGPSFRVTKDRGTPLPLSPTATPAQPDAHPPVVATLHPSAVLRATDRDTVYAALVTDLRTAAALLSAAAAPRSAR</sequence>
<accession>A0ABS2TWE8</accession>
<dbReference type="SMART" id="SM00987">
    <property type="entry name" value="UreE_C"/>
    <property type="match status" value="1"/>
</dbReference>
<dbReference type="EMBL" id="JADKYB010000008">
    <property type="protein sequence ID" value="MBM9506288.1"/>
    <property type="molecule type" value="Genomic_DNA"/>
</dbReference>
<dbReference type="NCBIfam" id="TIGR00758">
    <property type="entry name" value="UDG_fam4"/>
    <property type="match status" value="1"/>
</dbReference>
<dbReference type="InterPro" id="IPR005122">
    <property type="entry name" value="Uracil-DNA_glycosylase-like"/>
</dbReference>